<protein>
    <submittedName>
        <fullName evidence="3">PEP-CTERM sorting domain-containing protein</fullName>
    </submittedName>
</protein>
<comment type="caution">
    <text evidence="3">The sequence shown here is derived from an EMBL/GenBank/DDBJ whole genome shotgun (WGS) entry which is preliminary data.</text>
</comment>
<dbReference type="InterPro" id="IPR048213">
    <property type="entry name" value="EDSA_1-like"/>
</dbReference>
<dbReference type="NCBIfam" id="TIGR02595">
    <property type="entry name" value="PEP_CTERM"/>
    <property type="match status" value="1"/>
</dbReference>
<name>A0A369XR47_9PROT</name>
<feature type="signal peptide" evidence="1">
    <location>
        <begin position="1"/>
        <end position="27"/>
    </location>
</feature>
<dbReference type="Proteomes" id="UP000253831">
    <property type="component" value="Unassembled WGS sequence"/>
</dbReference>
<dbReference type="EMBL" id="QPGA01000004">
    <property type="protein sequence ID" value="RDE51860.1"/>
    <property type="molecule type" value="Genomic_DNA"/>
</dbReference>
<gene>
    <name evidence="3" type="ORF">DVS81_04360</name>
</gene>
<keyword evidence="1" id="KW-0732">Signal</keyword>
<proteinExistence type="predicted"/>
<sequence>MNRATKTSLALAATGVFTAAIPAPAMANVMATSDVALKDFIISRGGVQLTAADFSFLTFTSTGSYSGNLVGVGNYFDGSAVVPVNLPPDCVGTGASCVPFTSFPDTFPHLVAQPVGNYSAADQHEMGSPISGIGPVGPATVASGAFAGLTTLNTLSSAQAANTLDASFMLVASGSVDLILKFDAYLQTSITSEEMNPAFATASYQVDYSIVDLATGTTVYTYSPDLFGNGVKTITLDAALPGDFQLIQDTGGFVPFSSTTPVLAAGTLYQLSARAQTNADVRRNVPEPATMALVGLGLLGMILRLRRRGA</sequence>
<feature type="chain" id="PRO_5016770852" evidence="1">
    <location>
        <begin position="28"/>
        <end position="310"/>
    </location>
</feature>
<evidence type="ECO:0000313" key="4">
    <source>
        <dbReference type="Proteomes" id="UP000253831"/>
    </source>
</evidence>
<dbReference type="InterPro" id="IPR013424">
    <property type="entry name" value="Ice-binding_C"/>
</dbReference>
<dbReference type="AlphaFoldDB" id="A0A369XR47"/>
<evidence type="ECO:0000256" key="1">
    <source>
        <dbReference type="SAM" id="SignalP"/>
    </source>
</evidence>
<dbReference type="NCBIfam" id="NF041538">
    <property type="entry name" value="PEP_EDSA_1"/>
    <property type="match status" value="1"/>
</dbReference>
<organism evidence="3 4">
    <name type="scientific">Candidatus Accumulibacter meliphilus</name>
    <dbReference type="NCBI Taxonomy" id="2211374"/>
    <lineage>
        <taxon>Bacteria</taxon>
        <taxon>Pseudomonadati</taxon>
        <taxon>Pseudomonadota</taxon>
        <taxon>Betaproteobacteria</taxon>
        <taxon>Candidatus Accumulibacter</taxon>
    </lineage>
</organism>
<reference evidence="3 4" key="1">
    <citation type="submission" date="2018-05" db="EMBL/GenBank/DDBJ databases">
        <title>Integrated omic analyses show evidence that a Ca. Accumulibacter phosphatis strain performs denitrification under micro-aerobic conditions.</title>
        <authorList>
            <person name="Camejo P.Y."/>
            <person name="Katherine M.D."/>
            <person name="Daniel N.R."/>
        </authorList>
    </citation>
    <scope>NUCLEOTIDE SEQUENCE [LARGE SCALE GENOMIC DNA]</scope>
    <source>
        <strain evidence="3">UW-LDO-IC</strain>
    </source>
</reference>
<evidence type="ECO:0000313" key="3">
    <source>
        <dbReference type="EMBL" id="RDE51860.1"/>
    </source>
</evidence>
<accession>A0A369XR47</accession>
<feature type="domain" description="Ice-binding protein C-terminal" evidence="2">
    <location>
        <begin position="285"/>
        <end position="307"/>
    </location>
</feature>
<dbReference type="Pfam" id="PF07589">
    <property type="entry name" value="PEP-CTERM"/>
    <property type="match status" value="1"/>
</dbReference>
<evidence type="ECO:0000259" key="2">
    <source>
        <dbReference type="Pfam" id="PF07589"/>
    </source>
</evidence>